<dbReference type="SUPFAM" id="SSF51735">
    <property type="entry name" value="NAD(P)-binding Rossmann-fold domains"/>
    <property type="match status" value="1"/>
</dbReference>
<sequence length="260" mass="26815">MADWKKSMLGDLQGKRALITGSSTGIGAALALEMGRLGISVAVHGHKNAEAARTVADKIAAAGGRAVVVTGDVSHSGEAERIVGEAAAGLGGLDVLVNNAGGILERVTNAAFDEEMFTKVFDLNVRSILAMTKAAYPHLKASGKASIINTGSIAGRFGGFSGSTVYAAAKAAVHSISRNAAREFAMDGIRVNTVAPGFIITPFHDRTPEAVRESARAQIPMQRLGTAEDCVGAYVFLASEAMSGYITGQIIDVNGGQLMP</sequence>
<evidence type="ECO:0000256" key="1">
    <source>
        <dbReference type="ARBA" id="ARBA00006484"/>
    </source>
</evidence>
<organism evidence="3 4">
    <name type="scientific">Paradevosia shaoguanensis</name>
    <dbReference type="NCBI Taxonomy" id="1335043"/>
    <lineage>
        <taxon>Bacteria</taxon>
        <taxon>Pseudomonadati</taxon>
        <taxon>Pseudomonadota</taxon>
        <taxon>Alphaproteobacteria</taxon>
        <taxon>Hyphomicrobiales</taxon>
        <taxon>Devosiaceae</taxon>
        <taxon>Paradevosia</taxon>
    </lineage>
</organism>
<comment type="similarity">
    <text evidence="1">Belongs to the short-chain dehydrogenases/reductases (SDR) family.</text>
</comment>
<dbReference type="GO" id="GO:0016491">
    <property type="term" value="F:oxidoreductase activity"/>
    <property type="evidence" value="ECO:0007669"/>
    <property type="project" value="UniProtKB-KW"/>
</dbReference>
<comment type="caution">
    <text evidence="3">The sequence shown here is derived from an EMBL/GenBank/DDBJ whole genome shotgun (WGS) entry which is preliminary data.</text>
</comment>
<keyword evidence="2" id="KW-0560">Oxidoreductase</keyword>
<dbReference type="PRINTS" id="PR00080">
    <property type="entry name" value="SDRFAMILY"/>
</dbReference>
<evidence type="ECO:0000256" key="2">
    <source>
        <dbReference type="ARBA" id="ARBA00023002"/>
    </source>
</evidence>
<keyword evidence="4" id="KW-1185">Reference proteome</keyword>
<protein>
    <submittedName>
        <fullName evidence="3">SDR family oxidoreductase</fullName>
    </submittedName>
</protein>
<dbReference type="InterPro" id="IPR020904">
    <property type="entry name" value="Sc_DH/Rdtase_CS"/>
</dbReference>
<gene>
    <name evidence="3" type="ORF">ML536_03745</name>
</gene>
<dbReference type="AlphaFoldDB" id="A0AA41QLD5"/>
<dbReference type="EMBL" id="JALAZD010000001">
    <property type="protein sequence ID" value="MCI0125934.1"/>
    <property type="molecule type" value="Genomic_DNA"/>
</dbReference>
<dbReference type="Gene3D" id="3.40.50.720">
    <property type="entry name" value="NAD(P)-binding Rossmann-like Domain"/>
    <property type="match status" value="1"/>
</dbReference>
<accession>A0AA41QLD5</accession>
<dbReference type="InterPro" id="IPR036291">
    <property type="entry name" value="NAD(P)-bd_dom_sf"/>
</dbReference>
<dbReference type="PANTHER" id="PTHR43639:SF1">
    <property type="entry name" value="SHORT-CHAIN DEHYDROGENASE_REDUCTASE FAMILY PROTEIN"/>
    <property type="match status" value="1"/>
</dbReference>
<dbReference type="PANTHER" id="PTHR43639">
    <property type="entry name" value="OXIDOREDUCTASE, SHORT-CHAIN DEHYDROGENASE/REDUCTASE FAMILY (AFU_ORTHOLOGUE AFUA_5G02870)"/>
    <property type="match status" value="1"/>
</dbReference>
<dbReference type="InterPro" id="IPR002347">
    <property type="entry name" value="SDR_fam"/>
</dbReference>
<dbReference type="CDD" id="cd05233">
    <property type="entry name" value="SDR_c"/>
    <property type="match status" value="1"/>
</dbReference>
<name>A0AA41QLD5_9HYPH</name>
<reference evidence="3" key="1">
    <citation type="submission" date="2022-03" db="EMBL/GenBank/DDBJ databases">
        <title>The complete genome sequence of a Methyloterrigena soli.</title>
        <authorList>
            <person name="Zi Z."/>
        </authorList>
    </citation>
    <scope>NUCLEOTIDE SEQUENCE</scope>
    <source>
        <strain evidence="3">M48</strain>
    </source>
</reference>
<dbReference type="PROSITE" id="PS00061">
    <property type="entry name" value="ADH_SHORT"/>
    <property type="match status" value="1"/>
</dbReference>
<dbReference type="Pfam" id="PF13561">
    <property type="entry name" value="adh_short_C2"/>
    <property type="match status" value="1"/>
</dbReference>
<dbReference type="PRINTS" id="PR00081">
    <property type="entry name" value="GDHRDH"/>
</dbReference>
<evidence type="ECO:0000313" key="3">
    <source>
        <dbReference type="EMBL" id="MCI0125934.1"/>
    </source>
</evidence>
<dbReference type="Proteomes" id="UP001156140">
    <property type="component" value="Unassembled WGS sequence"/>
</dbReference>
<dbReference type="FunFam" id="3.40.50.720:FF:000084">
    <property type="entry name" value="Short-chain dehydrogenase reductase"/>
    <property type="match status" value="1"/>
</dbReference>
<proteinExistence type="inferred from homology"/>
<evidence type="ECO:0000313" key="4">
    <source>
        <dbReference type="Proteomes" id="UP001156140"/>
    </source>
</evidence>